<dbReference type="GO" id="GO:0016779">
    <property type="term" value="F:nucleotidyltransferase activity"/>
    <property type="evidence" value="ECO:0007669"/>
    <property type="project" value="UniProtKB-KW"/>
</dbReference>
<dbReference type="CDD" id="cd02523">
    <property type="entry name" value="PC_cytidylyltransferase"/>
    <property type="match status" value="1"/>
</dbReference>
<dbReference type="RefSeq" id="WP_066843591.1">
    <property type="nucleotide sequence ID" value="NZ_CP019602.1"/>
</dbReference>
<dbReference type="InterPro" id="IPR050065">
    <property type="entry name" value="GlmU-like"/>
</dbReference>
<organism evidence="4 5">
    <name type="scientific">Croceicoccus marinus</name>
    <dbReference type="NCBI Taxonomy" id="450378"/>
    <lineage>
        <taxon>Bacteria</taxon>
        <taxon>Pseudomonadati</taxon>
        <taxon>Pseudomonadota</taxon>
        <taxon>Alphaproteobacteria</taxon>
        <taxon>Sphingomonadales</taxon>
        <taxon>Erythrobacteraceae</taxon>
        <taxon>Croceicoccus</taxon>
    </lineage>
</organism>
<dbReference type="Proteomes" id="UP000195807">
    <property type="component" value="Chromosome"/>
</dbReference>
<dbReference type="PANTHER" id="PTHR43584">
    <property type="entry name" value="NUCLEOTIDYL TRANSFERASE"/>
    <property type="match status" value="1"/>
</dbReference>
<dbReference type="InterPro" id="IPR029044">
    <property type="entry name" value="Nucleotide-diphossugar_trans"/>
</dbReference>
<dbReference type="SUPFAM" id="SSF53448">
    <property type="entry name" value="Nucleotide-diphospho-sugar transferases"/>
    <property type="match status" value="1"/>
</dbReference>
<keyword evidence="1 4" id="KW-0808">Transferase</keyword>
<sequence length="250" mass="27927">MIEHAILLSAGQGSRLLPLTAERPKCLIDFSGRTLIEWQIEMLARGGVKRIDIVTGFKTDEVEHAISQINDLRVDIKCHFNPFFKVADNLGSCWIVRHLMKDDFLILNGDTLVSEEIVRKVQQGADGPDGPWPIAVTVDEKPAYDSDDMKVLREPDGRLLHIGKTLAAEETNCESIGFLAFRGEGVELFREAVRSKMRERDGVEHWYLKVIDTIAGTGQVGTCSIAGSEWAEVDFLTDIESATELTDRWA</sequence>
<feature type="domain" description="Nucleotidyl transferase" evidence="3">
    <location>
        <begin position="5"/>
        <end position="123"/>
    </location>
</feature>
<dbReference type="EMBL" id="CP019602">
    <property type="protein sequence ID" value="ARU17267.1"/>
    <property type="molecule type" value="Genomic_DNA"/>
</dbReference>
<dbReference type="AlphaFoldDB" id="A0A1Z1FF11"/>
<protein>
    <submittedName>
        <fullName evidence="4">Nucleotidyltransferase</fullName>
    </submittedName>
</protein>
<gene>
    <name evidence="4" type="ORF">A9D14_05195</name>
</gene>
<evidence type="ECO:0000313" key="5">
    <source>
        <dbReference type="Proteomes" id="UP000195807"/>
    </source>
</evidence>
<evidence type="ECO:0000256" key="2">
    <source>
        <dbReference type="ARBA" id="ARBA00022695"/>
    </source>
</evidence>
<name>A0A1Z1FF11_9SPHN</name>
<keyword evidence="5" id="KW-1185">Reference proteome</keyword>
<dbReference type="Gene3D" id="3.90.550.10">
    <property type="entry name" value="Spore Coat Polysaccharide Biosynthesis Protein SpsA, Chain A"/>
    <property type="match status" value="1"/>
</dbReference>
<accession>A0A1Z1FF11</accession>
<evidence type="ECO:0000313" key="4">
    <source>
        <dbReference type="EMBL" id="ARU17267.1"/>
    </source>
</evidence>
<reference evidence="4 5" key="1">
    <citation type="submission" date="2017-01" db="EMBL/GenBank/DDBJ databases">
        <title>Complete genome sequence of esterase-producing bacterium Croceicoccus marinus E4A9.</title>
        <authorList>
            <person name="Wu Y.-H."/>
            <person name="Cheng H."/>
            <person name="Xu L."/>
            <person name="Huo Y.-Y."/>
            <person name="Wang C.-S."/>
            <person name="Xu X.-W."/>
        </authorList>
    </citation>
    <scope>NUCLEOTIDE SEQUENCE [LARGE SCALE GENOMIC DNA]</scope>
    <source>
        <strain evidence="4 5">E4A9</strain>
    </source>
</reference>
<dbReference type="Pfam" id="PF00483">
    <property type="entry name" value="NTP_transferase"/>
    <property type="match status" value="1"/>
</dbReference>
<dbReference type="OrthoDB" id="9814110at2"/>
<proteinExistence type="predicted"/>
<dbReference type="PANTHER" id="PTHR43584:SF8">
    <property type="entry name" value="N-ACETYLMURAMATE ALPHA-1-PHOSPHATE URIDYLYLTRANSFERASE"/>
    <property type="match status" value="1"/>
</dbReference>
<evidence type="ECO:0000259" key="3">
    <source>
        <dbReference type="Pfam" id="PF00483"/>
    </source>
</evidence>
<keyword evidence="2" id="KW-0548">Nucleotidyltransferase</keyword>
<dbReference type="KEGG" id="cman:A9D14_05195"/>
<dbReference type="InterPro" id="IPR005835">
    <property type="entry name" value="NTP_transferase_dom"/>
</dbReference>
<evidence type="ECO:0000256" key="1">
    <source>
        <dbReference type="ARBA" id="ARBA00022679"/>
    </source>
</evidence>
<dbReference type="STRING" id="450378.GCA_001661675_01037"/>